<dbReference type="OrthoDB" id="442921at2759"/>
<feature type="domain" description="Ubiquitin-like" evidence="4">
    <location>
        <begin position="234"/>
        <end position="306"/>
    </location>
</feature>
<dbReference type="GO" id="GO:0045944">
    <property type="term" value="P:positive regulation of transcription by RNA polymerase II"/>
    <property type="evidence" value="ECO:0007669"/>
    <property type="project" value="TreeGrafter"/>
</dbReference>
<reference evidence="6" key="1">
    <citation type="submission" date="2025-08" db="UniProtKB">
        <authorList>
            <consortium name="RefSeq"/>
        </authorList>
    </citation>
    <scope>IDENTIFICATION</scope>
    <source>
        <strain evidence="6">USDA-PBARC FA_bdor</strain>
        <tissue evidence="6">Whole organism</tissue>
    </source>
</reference>
<dbReference type="SMART" id="SM00213">
    <property type="entry name" value="UBQ"/>
    <property type="match status" value="2"/>
</dbReference>
<dbReference type="InterPro" id="IPR052324">
    <property type="entry name" value="NFATC2-Int_DNA_Repair"/>
</dbReference>
<dbReference type="InterPro" id="IPR029071">
    <property type="entry name" value="Ubiquitin-like_domsf"/>
</dbReference>
<feature type="region of interest" description="Disordered" evidence="3">
    <location>
        <begin position="23"/>
        <end position="51"/>
    </location>
</feature>
<dbReference type="Gene3D" id="3.10.20.90">
    <property type="entry name" value="Phosphatidylinositol 3-kinase Catalytic Subunit, Chain A, domain 1"/>
    <property type="match status" value="2"/>
</dbReference>
<accession>A0A9R1UC27</accession>
<evidence type="ECO:0000313" key="6">
    <source>
        <dbReference type="RefSeq" id="XP_011315323.1"/>
    </source>
</evidence>
<dbReference type="GeneID" id="105274138"/>
<dbReference type="Pfam" id="PF11976">
    <property type="entry name" value="Rad60-SLD"/>
    <property type="match status" value="1"/>
</dbReference>
<evidence type="ECO:0000256" key="3">
    <source>
        <dbReference type="SAM" id="MobiDB-lite"/>
    </source>
</evidence>
<dbReference type="PANTHER" id="PTHR47187">
    <property type="entry name" value="NFATC2-INTERACTING PROTEIN"/>
    <property type="match status" value="1"/>
</dbReference>
<proteinExistence type="predicted"/>
<dbReference type="GO" id="GO:0005634">
    <property type="term" value="C:nucleus"/>
    <property type="evidence" value="ECO:0007669"/>
    <property type="project" value="UniProtKB-SubCell"/>
</dbReference>
<name>A0A9R1UC27_9HYME</name>
<dbReference type="PANTHER" id="PTHR47187:SF1">
    <property type="entry name" value="NFATC2-INTERACTING PROTEIN"/>
    <property type="match status" value="1"/>
</dbReference>
<keyword evidence="5" id="KW-1185">Reference proteome</keyword>
<dbReference type="Proteomes" id="UP000694866">
    <property type="component" value="Unplaced"/>
</dbReference>
<organism evidence="5 6">
    <name type="scientific">Fopius arisanus</name>
    <dbReference type="NCBI Taxonomy" id="64838"/>
    <lineage>
        <taxon>Eukaryota</taxon>
        <taxon>Metazoa</taxon>
        <taxon>Ecdysozoa</taxon>
        <taxon>Arthropoda</taxon>
        <taxon>Hexapoda</taxon>
        <taxon>Insecta</taxon>
        <taxon>Pterygota</taxon>
        <taxon>Neoptera</taxon>
        <taxon>Endopterygota</taxon>
        <taxon>Hymenoptera</taxon>
        <taxon>Apocrita</taxon>
        <taxon>Ichneumonoidea</taxon>
        <taxon>Braconidae</taxon>
        <taxon>Opiinae</taxon>
        <taxon>Fopius</taxon>
    </lineage>
</organism>
<evidence type="ECO:0000256" key="2">
    <source>
        <dbReference type="ARBA" id="ARBA00023242"/>
    </source>
</evidence>
<dbReference type="SUPFAM" id="SSF54236">
    <property type="entry name" value="Ubiquitin-like"/>
    <property type="match status" value="2"/>
</dbReference>
<dbReference type="RefSeq" id="XP_011315323.1">
    <property type="nucleotide sequence ID" value="XM_011317021.1"/>
</dbReference>
<evidence type="ECO:0000259" key="4">
    <source>
        <dbReference type="PROSITE" id="PS50053"/>
    </source>
</evidence>
<comment type="subcellular location">
    <subcellularLocation>
        <location evidence="1">Nucleus</location>
    </subcellularLocation>
</comment>
<dbReference type="AlphaFoldDB" id="A0A9R1UC27"/>
<protein>
    <submittedName>
        <fullName evidence="6">Uncharacterized protein CG4449</fullName>
    </submittedName>
</protein>
<dbReference type="InterPro" id="IPR000626">
    <property type="entry name" value="Ubiquitin-like_dom"/>
</dbReference>
<dbReference type="PROSITE" id="PS50053">
    <property type="entry name" value="UBIQUITIN_2"/>
    <property type="match status" value="1"/>
</dbReference>
<sequence length="306" mass="34610">MSSSSENDDYDYCSVAFRLRAVKSQRKESPEPQPPSENPKNGPIEEAPSVKDIEIENCVTRSCSIRLRSQDPKTDDIELISDSEDLRSTISDVEDVIEVSAVTSEVPRILKTPIEILDSPPRIQRPNNSILGGNDSLVDDPTVDIHIRWKSNKIQSIQMEKHESLMTIFQKFADQENIPVNRILVTRQDIPVKSTDTPASLKLSVIDILEGGIISAEMSNNPVNQEDEDDEDICKIKAQVSSKKSVMYKLRKDQPFKKLREHCAKELEVPIEKIKFYFDGDKVEDEDTPDILDLDNEACVDVKILE</sequence>
<dbReference type="KEGG" id="fas:105274138"/>
<evidence type="ECO:0000313" key="5">
    <source>
        <dbReference type="Proteomes" id="UP000694866"/>
    </source>
</evidence>
<dbReference type="InterPro" id="IPR022617">
    <property type="entry name" value="Rad60/SUMO-like_dom"/>
</dbReference>
<gene>
    <name evidence="6" type="primary">LOC105274138</name>
</gene>
<dbReference type="CTD" id="42748"/>
<evidence type="ECO:0000256" key="1">
    <source>
        <dbReference type="ARBA" id="ARBA00004123"/>
    </source>
</evidence>
<keyword evidence="2" id="KW-0539">Nucleus</keyword>
<dbReference type="CDD" id="cd01763">
    <property type="entry name" value="Ubl_SUMO_like"/>
    <property type="match status" value="1"/>
</dbReference>